<dbReference type="EMBL" id="CAAHFH010000002">
    <property type="protein sequence ID" value="VGO21464.1"/>
    <property type="molecule type" value="Genomic_DNA"/>
</dbReference>
<dbReference type="InterPro" id="IPR048923">
    <property type="entry name" value="RE_NgoFVII_C"/>
</dbReference>
<accession>A0A6C2UQ81</accession>
<protein>
    <recommendedName>
        <fullName evidence="1">Restriction endonuclease type II NgoFVII C-terminal B3-like DNA-binding domain-containing protein</fullName>
    </recommendedName>
</protein>
<proteinExistence type="predicted"/>
<evidence type="ECO:0000313" key="3">
    <source>
        <dbReference type="Proteomes" id="UP000346198"/>
    </source>
</evidence>
<name>A0A6C2UQ81_9BACT</name>
<feature type="domain" description="Restriction endonuclease type II NgoFVII C-terminal B3-like DNA-binding" evidence="1">
    <location>
        <begin position="232"/>
        <end position="341"/>
    </location>
</feature>
<reference evidence="2 3" key="1">
    <citation type="submission" date="2019-04" db="EMBL/GenBank/DDBJ databases">
        <authorList>
            <person name="Van Vliet M D."/>
        </authorList>
    </citation>
    <scope>NUCLEOTIDE SEQUENCE [LARGE SCALE GENOMIC DNA]</scope>
    <source>
        <strain evidence="2 3">F21</strain>
    </source>
</reference>
<dbReference type="AlphaFoldDB" id="A0A6C2UQ81"/>
<sequence>MLSIQGKQLTEYADLLAKVGSLSNLFSDSDTPMLHYRAAENIFCRSTGAENMGRADCAFDAKIGSKGFGLKTFLCHGQSSTEKVAEFNALSGTLAGLNPESLAVRLGELRNTRIGFAEETYGIDHAVYHCVGRRPGRFLIFEVPYQCIHIDSIRDVRETRGGIAFRDRFNEYSFNRSKSTLFKKFTISSGCVGVDVAIAEDPFALLQSSALAEPVCRRPFVILPLYAVKAGEKYVPEKSGLNQWNASGRPRDAGEVYIPIPRAVHTHQTGFFPERDAPFTLVLPDGRELSAKVCQQGSKALMTNPNKALSDWLLRSLFKIPERELITYDVFRAYGTDSVRVERSDDDRYRIEFAPLNAYERFISAS</sequence>
<keyword evidence="3" id="KW-1185">Reference proteome</keyword>
<evidence type="ECO:0000259" key="1">
    <source>
        <dbReference type="Pfam" id="PF20731"/>
    </source>
</evidence>
<dbReference type="RefSeq" id="WP_136062922.1">
    <property type="nucleotide sequence ID" value="NZ_CAAHFH010000002.1"/>
</dbReference>
<dbReference type="Pfam" id="PF20731">
    <property type="entry name" value="RE_NgoFVII_C"/>
    <property type="match status" value="1"/>
</dbReference>
<evidence type="ECO:0000313" key="2">
    <source>
        <dbReference type="EMBL" id="VGO21464.1"/>
    </source>
</evidence>
<gene>
    <name evidence="2" type="ORF">SCARR_03538</name>
</gene>
<organism evidence="2 3">
    <name type="scientific">Pontiella sulfatireligans</name>
    <dbReference type="NCBI Taxonomy" id="2750658"/>
    <lineage>
        <taxon>Bacteria</taxon>
        <taxon>Pseudomonadati</taxon>
        <taxon>Kiritimatiellota</taxon>
        <taxon>Kiritimatiellia</taxon>
        <taxon>Kiritimatiellales</taxon>
        <taxon>Pontiellaceae</taxon>
        <taxon>Pontiella</taxon>
    </lineage>
</organism>
<dbReference type="Proteomes" id="UP000346198">
    <property type="component" value="Unassembled WGS sequence"/>
</dbReference>